<evidence type="ECO:0000313" key="5">
    <source>
        <dbReference type="EMBL" id="RFS84199.1"/>
    </source>
</evidence>
<dbReference type="Pfam" id="PF00072">
    <property type="entry name" value="Response_reg"/>
    <property type="match status" value="1"/>
</dbReference>
<dbReference type="PROSITE" id="PS50110">
    <property type="entry name" value="RESPONSE_REGULATORY"/>
    <property type="match status" value="1"/>
</dbReference>
<dbReference type="InterPro" id="IPR039420">
    <property type="entry name" value="WalR-like"/>
</dbReference>
<dbReference type="SUPFAM" id="SSF46894">
    <property type="entry name" value="C-terminal effector domain of the bipartite response regulators"/>
    <property type="match status" value="1"/>
</dbReference>
<dbReference type="SMART" id="SM00421">
    <property type="entry name" value="HTH_LUXR"/>
    <property type="match status" value="1"/>
</dbReference>
<dbReference type="OrthoDB" id="9808843at2"/>
<evidence type="ECO:0000259" key="4">
    <source>
        <dbReference type="PROSITE" id="PS50110"/>
    </source>
</evidence>
<dbReference type="Proteomes" id="UP000262882">
    <property type="component" value="Unassembled WGS sequence"/>
</dbReference>
<accession>A0A372GGI1</accession>
<evidence type="ECO:0000259" key="3">
    <source>
        <dbReference type="PROSITE" id="PS50043"/>
    </source>
</evidence>
<reference evidence="5 6" key="1">
    <citation type="submission" date="2018-08" db="EMBL/GenBank/DDBJ databases">
        <title>Actinomadura spongicola sp. nov., isolated from marine sponge Leucetta chagosensis.</title>
        <authorList>
            <person name="Li L."/>
            <person name="Lin H.W."/>
        </authorList>
    </citation>
    <scope>NUCLEOTIDE SEQUENCE [LARGE SCALE GENOMIC DNA]</scope>
    <source>
        <strain evidence="5 6">LHW52907</strain>
    </source>
</reference>
<dbReference type="GO" id="GO:0006355">
    <property type="term" value="P:regulation of DNA-templated transcription"/>
    <property type="evidence" value="ECO:0007669"/>
    <property type="project" value="InterPro"/>
</dbReference>
<dbReference type="PANTHER" id="PTHR43214">
    <property type="entry name" value="TWO-COMPONENT RESPONSE REGULATOR"/>
    <property type="match status" value="1"/>
</dbReference>
<dbReference type="InterPro" id="IPR000792">
    <property type="entry name" value="Tscrpt_reg_LuxR_C"/>
</dbReference>
<dbReference type="InterPro" id="IPR001789">
    <property type="entry name" value="Sig_transdc_resp-reg_receiver"/>
</dbReference>
<dbReference type="InterPro" id="IPR011006">
    <property type="entry name" value="CheY-like_superfamily"/>
</dbReference>
<dbReference type="Pfam" id="PF00196">
    <property type="entry name" value="GerE"/>
    <property type="match status" value="1"/>
</dbReference>
<dbReference type="Gene3D" id="3.40.50.2300">
    <property type="match status" value="1"/>
</dbReference>
<feature type="domain" description="HTH luxR-type" evidence="3">
    <location>
        <begin position="135"/>
        <end position="200"/>
    </location>
</feature>
<keyword evidence="1 5" id="KW-0238">DNA-binding</keyword>
<dbReference type="RefSeq" id="WP_117400887.1">
    <property type="nucleotide sequence ID" value="NZ_QVNQ01000005.1"/>
</dbReference>
<dbReference type="SUPFAM" id="SSF52172">
    <property type="entry name" value="CheY-like"/>
    <property type="match status" value="1"/>
</dbReference>
<proteinExistence type="predicted"/>
<name>A0A372GGI1_9ACTN</name>
<gene>
    <name evidence="5" type="ORF">D0T12_18840</name>
</gene>
<dbReference type="PROSITE" id="PS50043">
    <property type="entry name" value="HTH_LUXR_2"/>
    <property type="match status" value="1"/>
</dbReference>
<feature type="domain" description="Response regulatory" evidence="4">
    <location>
        <begin position="4"/>
        <end position="120"/>
    </location>
</feature>
<dbReference type="SMART" id="SM00448">
    <property type="entry name" value="REC"/>
    <property type="match status" value="1"/>
</dbReference>
<dbReference type="AlphaFoldDB" id="A0A372GGI1"/>
<dbReference type="PRINTS" id="PR00038">
    <property type="entry name" value="HTHLUXR"/>
</dbReference>
<comment type="caution">
    <text evidence="5">The sequence shown here is derived from an EMBL/GenBank/DDBJ whole genome shotgun (WGS) entry which is preliminary data.</text>
</comment>
<dbReference type="EMBL" id="QVNQ01000005">
    <property type="protein sequence ID" value="RFS84199.1"/>
    <property type="molecule type" value="Genomic_DNA"/>
</dbReference>
<feature type="modified residue" description="4-aspartylphosphate" evidence="2">
    <location>
        <position position="55"/>
    </location>
</feature>
<keyword evidence="6" id="KW-1185">Reference proteome</keyword>
<dbReference type="InterPro" id="IPR016032">
    <property type="entry name" value="Sig_transdc_resp-reg_C-effctor"/>
</dbReference>
<evidence type="ECO:0000313" key="6">
    <source>
        <dbReference type="Proteomes" id="UP000262882"/>
    </source>
</evidence>
<dbReference type="GO" id="GO:0000160">
    <property type="term" value="P:phosphorelay signal transduction system"/>
    <property type="evidence" value="ECO:0007669"/>
    <property type="project" value="InterPro"/>
</dbReference>
<dbReference type="GO" id="GO:0003677">
    <property type="term" value="F:DNA binding"/>
    <property type="evidence" value="ECO:0007669"/>
    <property type="project" value="UniProtKB-KW"/>
</dbReference>
<organism evidence="5 6">
    <name type="scientific">Actinomadura spongiicola</name>
    <dbReference type="NCBI Taxonomy" id="2303421"/>
    <lineage>
        <taxon>Bacteria</taxon>
        <taxon>Bacillati</taxon>
        <taxon>Actinomycetota</taxon>
        <taxon>Actinomycetes</taxon>
        <taxon>Streptosporangiales</taxon>
        <taxon>Thermomonosporaceae</taxon>
        <taxon>Actinomadura</taxon>
    </lineage>
</organism>
<evidence type="ECO:0000256" key="2">
    <source>
        <dbReference type="PROSITE-ProRule" id="PRU00169"/>
    </source>
</evidence>
<evidence type="ECO:0000256" key="1">
    <source>
        <dbReference type="ARBA" id="ARBA00023125"/>
    </source>
</evidence>
<protein>
    <submittedName>
        <fullName evidence="5">DNA-binding response regulator</fullName>
    </submittedName>
</protein>
<sequence length="202" mass="21682">MAIKVVLAEDEALTREALTELLQLSDGIEVVAHTGRGDRVLDLVNEHRAGLAVLDVHMPGMNGIEVAEQLNRERSGFPVVILTCDARPGHLQRALKAGVRGILTKETSIGELVRVIREVYAGGRHFAPDLVAEMLAVGENPLTAREVEILKAAEDGRPLSVIASQLHLSPGTVRNHIHSAINKLEAGNRIGAVQAASRAGWL</sequence>
<keyword evidence="2" id="KW-0597">Phosphoprotein</keyword>
<dbReference type="CDD" id="cd06170">
    <property type="entry name" value="LuxR_C_like"/>
    <property type="match status" value="1"/>
</dbReference>
<dbReference type="PANTHER" id="PTHR43214:SF42">
    <property type="entry name" value="TRANSCRIPTIONAL REGULATORY PROTEIN DESR"/>
    <property type="match status" value="1"/>
</dbReference>